<reference evidence="3 4" key="1">
    <citation type="submission" date="2020-01" db="EMBL/GenBank/DDBJ databases">
        <title>Aspergillus terreus IFO 6365 whole genome shotgun sequence.</title>
        <authorList>
            <person name="Kanamasa S."/>
            <person name="Takahashi H."/>
        </authorList>
    </citation>
    <scope>NUCLEOTIDE SEQUENCE [LARGE SCALE GENOMIC DNA]</scope>
    <source>
        <strain evidence="3 4">IFO 6365</strain>
    </source>
</reference>
<dbReference type="EMBL" id="BLJY01000004">
    <property type="protein sequence ID" value="GFF15256.1"/>
    <property type="molecule type" value="Genomic_DNA"/>
</dbReference>
<evidence type="ECO:0000256" key="2">
    <source>
        <dbReference type="RuleBase" id="RU003954"/>
    </source>
</evidence>
<evidence type="ECO:0000313" key="3">
    <source>
        <dbReference type="EMBL" id="GFF15256.1"/>
    </source>
</evidence>
<dbReference type="NCBIfam" id="TIGR01226">
    <property type="entry name" value="phe_am_lyase"/>
    <property type="match status" value="1"/>
</dbReference>
<dbReference type="VEuPathDB" id="FungiDB:ATEG_09127"/>
<dbReference type="InterPro" id="IPR024083">
    <property type="entry name" value="Fumarase/histidase_N"/>
</dbReference>
<dbReference type="PANTHER" id="PTHR10362">
    <property type="entry name" value="HISTIDINE AMMONIA-LYASE"/>
    <property type="match status" value="1"/>
</dbReference>
<dbReference type="InterPro" id="IPR008948">
    <property type="entry name" value="L-Aspartase-like"/>
</dbReference>
<dbReference type="CDD" id="cd00332">
    <property type="entry name" value="PAL-HAL"/>
    <property type="match status" value="1"/>
</dbReference>
<dbReference type="OrthoDB" id="10051290at2759"/>
<dbReference type="Pfam" id="PF00221">
    <property type="entry name" value="Lyase_aromatic"/>
    <property type="match status" value="1"/>
</dbReference>
<dbReference type="Gene3D" id="1.20.200.10">
    <property type="entry name" value="Fumarase/aspartase (Central domain)"/>
    <property type="match status" value="1"/>
</dbReference>
<dbReference type="GO" id="GO:0016841">
    <property type="term" value="F:ammonia-lyase activity"/>
    <property type="evidence" value="ECO:0007669"/>
    <property type="project" value="InterPro"/>
</dbReference>
<accession>A0A5M3YSP5</accession>
<gene>
    <name evidence="3" type="ORF">ATEIFO6365_0004037500</name>
</gene>
<proteinExistence type="inferred from homology"/>
<dbReference type="GO" id="GO:0005737">
    <property type="term" value="C:cytoplasm"/>
    <property type="evidence" value="ECO:0007669"/>
    <property type="project" value="InterPro"/>
</dbReference>
<evidence type="ECO:0000256" key="1">
    <source>
        <dbReference type="ARBA" id="ARBA00007238"/>
    </source>
</evidence>
<sequence>MGYTEFVLASCRRLHEIMQQYHTVTVDGDSLDLSAIVAVAKHGTRPAITDDKEVLGKMKACVDLLNTKLAEGSIIYGVNTGFGGSADVRTNDYEALQKALIQHHNAAVVLPSERGLPSTRVLDSLKKHSMPTPVVRAAMLTRCNSLIRGHSAVREEVIRHIITLIAHDLTPVVPLRGSISASGDLTPLAYIAGVLEGNPDIAVECGKTHQIIPANEALARANLRPLDFQPKEGLGLLNGTAFSCGAGSLVVFEANQLALLAQITTAMCTEAMLGTRRNFHPFIADVRPHPGQTEAARNIFAFLANSKLATNLPPEEVGLAQDRYAIRTSSQWIGPQLESLKHASEQIQCELNSTTDNPLFDVASKEIHHCGNFQALSVTSAMEKTMSAMQTLGKMVFSQCSEILNPMLNKGLPPNLCADDPSRSFAFKGVDINMASYISELSYIAHPVSNHVHSAEMHNQGINSLAFIAGRYAADSVEILSLMLATHVYVLCQALDLRVMQLEFEKEAKKEFAEITERTTRSLLREDEFPMITSNLWETLMAHWGSHTTCNLADRANMAANETLGVLFRHLGQVSYDVVDATKIMQAWETEVRTMLIKQYDQTRAVFFESQTTPNYLCGASQKLYSFVRETLEVPMHKGLVDHPTYTTSNGQRGEKAIGTHIGTVYAALRQGDFMDVLVSCWGQGIVNGHNGACG</sequence>
<dbReference type="InterPro" id="IPR023144">
    <property type="entry name" value="Phe_NH3-lyase_shielding_dom_sf"/>
</dbReference>
<name>A0A5M3YSP5_ASPTE</name>
<dbReference type="InterPro" id="IPR022313">
    <property type="entry name" value="Phe/His_NH3-lyase_AS"/>
</dbReference>
<evidence type="ECO:0000313" key="4">
    <source>
        <dbReference type="Proteomes" id="UP000452235"/>
    </source>
</evidence>
<dbReference type="Proteomes" id="UP000452235">
    <property type="component" value="Unassembled WGS sequence"/>
</dbReference>
<dbReference type="SUPFAM" id="SSF48557">
    <property type="entry name" value="L-aspartase-like"/>
    <property type="match status" value="1"/>
</dbReference>
<dbReference type="InterPro" id="IPR001106">
    <property type="entry name" value="Aromatic_Lyase"/>
</dbReference>
<dbReference type="PROSITE" id="PS00488">
    <property type="entry name" value="PAL_HISTIDASE"/>
    <property type="match status" value="1"/>
</dbReference>
<keyword evidence="2 3" id="KW-0456">Lyase</keyword>
<dbReference type="InterPro" id="IPR005922">
    <property type="entry name" value="Phe_NH3-lyase"/>
</dbReference>
<dbReference type="AlphaFoldDB" id="A0A5M3YSP5"/>
<dbReference type="Gene3D" id="1.10.275.10">
    <property type="entry name" value="Fumarase/aspartase (N-terminal domain)"/>
    <property type="match status" value="1"/>
</dbReference>
<comment type="similarity">
    <text evidence="1 2">Belongs to the PAL/histidase family.</text>
</comment>
<organism evidence="3 4">
    <name type="scientific">Aspergillus terreus</name>
    <dbReference type="NCBI Taxonomy" id="33178"/>
    <lineage>
        <taxon>Eukaryota</taxon>
        <taxon>Fungi</taxon>
        <taxon>Dikarya</taxon>
        <taxon>Ascomycota</taxon>
        <taxon>Pezizomycotina</taxon>
        <taxon>Eurotiomycetes</taxon>
        <taxon>Eurotiomycetidae</taxon>
        <taxon>Eurotiales</taxon>
        <taxon>Aspergillaceae</taxon>
        <taxon>Aspergillus</taxon>
        <taxon>Aspergillus subgen. Circumdati</taxon>
    </lineage>
</organism>
<dbReference type="GO" id="GO:0006559">
    <property type="term" value="P:L-phenylalanine catabolic process"/>
    <property type="evidence" value="ECO:0007669"/>
    <property type="project" value="InterPro"/>
</dbReference>
<protein>
    <submittedName>
        <fullName evidence="3">Phenylalanine ammonia-lyase</fullName>
    </submittedName>
</protein>
<comment type="caution">
    <text evidence="3">The sequence shown here is derived from an EMBL/GenBank/DDBJ whole genome shotgun (WGS) entry which is preliminary data.</text>
</comment>
<keyword evidence="4" id="KW-1185">Reference proteome</keyword>
<dbReference type="Gene3D" id="1.10.274.20">
    <property type="entry name" value="Phenylalanine ammonia-lyase 1, domain 3"/>
    <property type="match status" value="1"/>
</dbReference>